<evidence type="ECO:0000313" key="4">
    <source>
        <dbReference type="Proteomes" id="UP000249377"/>
    </source>
</evidence>
<gene>
    <name evidence="3" type="ORF">DPQ25_07675</name>
</gene>
<name>A0A328UBE3_9FIRM</name>
<organism evidence="3 4">
    <name type="scientific">Hydrogeniiclostridium mannosilyticum</name>
    <dbReference type="NCBI Taxonomy" id="2764322"/>
    <lineage>
        <taxon>Bacteria</taxon>
        <taxon>Bacillati</taxon>
        <taxon>Bacillota</taxon>
        <taxon>Clostridia</taxon>
        <taxon>Eubacteriales</taxon>
        <taxon>Acutalibacteraceae</taxon>
        <taxon>Hydrogeniiclostridium</taxon>
    </lineage>
</organism>
<protein>
    <recommendedName>
        <fullName evidence="5">DUF2786 domain-containing protein</fullName>
    </recommendedName>
</protein>
<dbReference type="InterPro" id="IPR055592">
    <property type="entry name" value="DUF7168"/>
</dbReference>
<proteinExistence type="predicted"/>
<feature type="domain" description="DUF7168" evidence="2">
    <location>
        <begin position="52"/>
        <end position="185"/>
    </location>
</feature>
<accession>A0A328UBE3</accession>
<keyword evidence="4" id="KW-1185">Reference proteome</keyword>
<evidence type="ECO:0000259" key="2">
    <source>
        <dbReference type="Pfam" id="PF23771"/>
    </source>
</evidence>
<comment type="caution">
    <text evidence="3">The sequence shown here is derived from an EMBL/GenBank/DDBJ whole genome shotgun (WGS) entry which is preliminary data.</text>
</comment>
<dbReference type="Pfam" id="PF10979">
    <property type="entry name" value="DUF2786"/>
    <property type="match status" value="1"/>
</dbReference>
<evidence type="ECO:0000313" key="3">
    <source>
        <dbReference type="EMBL" id="RAQ28669.1"/>
    </source>
</evidence>
<dbReference type="EMBL" id="QLYR01000004">
    <property type="protein sequence ID" value="RAQ28669.1"/>
    <property type="molecule type" value="Genomic_DNA"/>
</dbReference>
<feature type="domain" description="DUF2786" evidence="1">
    <location>
        <begin position="7"/>
        <end position="43"/>
    </location>
</feature>
<dbReference type="AlphaFoldDB" id="A0A328UBE3"/>
<dbReference type="Proteomes" id="UP000249377">
    <property type="component" value="Unassembled WGS sequence"/>
</dbReference>
<reference evidence="3 4" key="1">
    <citation type="submission" date="2018-06" db="EMBL/GenBank/DDBJ databases">
        <title>Noncontiguous genome sequence of Ruminococcaceae bacterium ASD2818.</title>
        <authorList>
            <person name="Chaplin A.V."/>
            <person name="Sokolova S.R."/>
            <person name="Kochetkova T.O."/>
            <person name="Goltsov A.Y."/>
            <person name="Trofimov D.Y."/>
            <person name="Efimov B.A."/>
        </authorList>
    </citation>
    <scope>NUCLEOTIDE SEQUENCE [LARGE SCALE GENOMIC DNA]</scope>
    <source>
        <strain evidence="3 4">ASD2818</strain>
    </source>
</reference>
<evidence type="ECO:0000259" key="1">
    <source>
        <dbReference type="Pfam" id="PF10979"/>
    </source>
</evidence>
<sequence length="230" mass="26514">MTNMNYKAKIKKLLALAESPVEAEAQAALLKARELMAKHKLSERDLKEADEQEVKDVELEITCSKRRDPWIMNLAGVIAENYCCKGYRRRSPGSQTYRMGFIGFEDDVEICTAIFKYAVDCVLEKTKEIKKAYKRHGLRADYIRKVCDSYGYGFVSGTNKAFKKQQEENQQKWGLVLVIPREVQEASAHWRNHEFKARTAQIENLHRSAFNTGFTDGKRFDPKHRLKASA</sequence>
<dbReference type="Pfam" id="PF23771">
    <property type="entry name" value="DUF7168"/>
    <property type="match status" value="1"/>
</dbReference>
<dbReference type="InterPro" id="IPR024498">
    <property type="entry name" value="DUF2786"/>
</dbReference>
<evidence type="ECO:0008006" key="5">
    <source>
        <dbReference type="Google" id="ProtNLM"/>
    </source>
</evidence>